<feature type="compositionally biased region" description="Low complexity" evidence="10">
    <location>
        <begin position="94"/>
        <end position="104"/>
    </location>
</feature>
<dbReference type="HAMAP" id="MF_00236">
    <property type="entry name" value="TatA_E"/>
    <property type="match status" value="1"/>
</dbReference>
<comment type="subunit">
    <text evidence="9">Forms a complex with TatC.</text>
</comment>
<comment type="function">
    <text evidence="9">Part of the twin-arginine translocation (Tat) system that transports large folded proteins containing a characteristic twin-arginine motif in their signal peptide across membranes. TatA could form the protein-conducting channel of the Tat system.</text>
</comment>
<keyword evidence="3 9" id="KW-1003">Cell membrane</keyword>
<reference evidence="11 12" key="1">
    <citation type="submission" date="2023-12" db="EMBL/GenBank/DDBJ databases">
        <title>Description of an unclassified Opitutus bacterium of Verrucomicrobiota.</title>
        <authorList>
            <person name="Zhang D.-F."/>
        </authorList>
    </citation>
    <scope>NUCLEOTIDE SEQUENCE [LARGE SCALE GENOMIC DNA]</scope>
    <source>
        <strain evidence="11 12">WL0086</strain>
    </source>
</reference>
<protein>
    <recommendedName>
        <fullName evidence="9">Sec-independent protein translocase protein TatA</fullName>
    </recommendedName>
</protein>
<evidence type="ECO:0000256" key="4">
    <source>
        <dbReference type="ARBA" id="ARBA00022692"/>
    </source>
</evidence>
<keyword evidence="12" id="KW-1185">Reference proteome</keyword>
<feature type="compositionally biased region" description="Pro residues" evidence="10">
    <location>
        <begin position="68"/>
        <end position="90"/>
    </location>
</feature>
<sequence>MVNSPSFLAFLDGIGGMEMLVIFALSLMLFGGKKLPEVARGLGKAMREFKRAASGVEDEIRRAIDLESPPPTSSRPNRPTAPPRQHPPITDPSATPQPQAAPQTVAHEPEPDLAEDAPSVPDEPTETTRKKPGAQNPPPPAE</sequence>
<evidence type="ECO:0000313" key="11">
    <source>
        <dbReference type="EMBL" id="WRQ89853.1"/>
    </source>
</evidence>
<keyword evidence="6 9" id="KW-1133">Transmembrane helix</keyword>
<evidence type="ECO:0000313" key="12">
    <source>
        <dbReference type="Proteomes" id="UP000738431"/>
    </source>
</evidence>
<dbReference type="Pfam" id="PF02416">
    <property type="entry name" value="TatA_B_E"/>
    <property type="match status" value="1"/>
</dbReference>
<dbReference type="PANTHER" id="PTHR42982:SF1">
    <property type="entry name" value="SEC-INDEPENDENT PROTEIN TRANSLOCASE PROTEIN TATA"/>
    <property type="match status" value="1"/>
</dbReference>
<dbReference type="EMBL" id="CP139781">
    <property type="protein sequence ID" value="WRQ89853.1"/>
    <property type="molecule type" value="Genomic_DNA"/>
</dbReference>
<evidence type="ECO:0000256" key="8">
    <source>
        <dbReference type="ARBA" id="ARBA00023136"/>
    </source>
</evidence>
<proteinExistence type="inferred from homology"/>
<dbReference type="PANTHER" id="PTHR42982">
    <property type="entry name" value="SEC-INDEPENDENT PROTEIN TRANSLOCASE PROTEIN TATA"/>
    <property type="match status" value="1"/>
</dbReference>
<evidence type="ECO:0000256" key="10">
    <source>
        <dbReference type="SAM" id="MobiDB-lite"/>
    </source>
</evidence>
<feature type="region of interest" description="Disordered" evidence="10">
    <location>
        <begin position="50"/>
        <end position="142"/>
    </location>
</feature>
<name>A0ABZ1CED8_9BACT</name>
<keyword evidence="5 9" id="KW-0653">Protein transport</keyword>
<evidence type="ECO:0000256" key="9">
    <source>
        <dbReference type="HAMAP-Rule" id="MF_00236"/>
    </source>
</evidence>
<evidence type="ECO:0000256" key="2">
    <source>
        <dbReference type="ARBA" id="ARBA00022448"/>
    </source>
</evidence>
<comment type="similarity">
    <text evidence="9">Belongs to the TatA/E family.</text>
</comment>
<keyword evidence="7 9" id="KW-0811">Translocation</keyword>
<keyword evidence="8 9" id="KW-0472">Membrane</keyword>
<organism evidence="11 12">
    <name type="scientific">Actomonas aquatica</name>
    <dbReference type="NCBI Taxonomy" id="2866162"/>
    <lineage>
        <taxon>Bacteria</taxon>
        <taxon>Pseudomonadati</taxon>
        <taxon>Verrucomicrobiota</taxon>
        <taxon>Opitutia</taxon>
        <taxon>Opitutales</taxon>
        <taxon>Opitutaceae</taxon>
        <taxon>Actomonas</taxon>
    </lineage>
</organism>
<dbReference type="InterPro" id="IPR003369">
    <property type="entry name" value="TatA/B/E"/>
</dbReference>
<dbReference type="InterPro" id="IPR006312">
    <property type="entry name" value="TatA/E"/>
</dbReference>
<evidence type="ECO:0000256" key="6">
    <source>
        <dbReference type="ARBA" id="ARBA00022989"/>
    </source>
</evidence>
<evidence type="ECO:0000256" key="1">
    <source>
        <dbReference type="ARBA" id="ARBA00004162"/>
    </source>
</evidence>
<gene>
    <name evidence="9 11" type="primary">tatA</name>
    <name evidence="11" type="ORF">K1X11_010590</name>
</gene>
<comment type="subcellular location">
    <subcellularLocation>
        <location evidence="1 9">Cell membrane</location>
        <topology evidence="1 9">Single-pass membrane protein</topology>
    </subcellularLocation>
</comment>
<accession>A0ABZ1CED8</accession>
<evidence type="ECO:0000256" key="3">
    <source>
        <dbReference type="ARBA" id="ARBA00022475"/>
    </source>
</evidence>
<evidence type="ECO:0000256" key="7">
    <source>
        <dbReference type="ARBA" id="ARBA00023010"/>
    </source>
</evidence>
<dbReference type="RefSeq" id="WP_324726159.1">
    <property type="nucleotide sequence ID" value="NZ_CP139781.1"/>
</dbReference>
<dbReference type="Proteomes" id="UP000738431">
    <property type="component" value="Chromosome"/>
</dbReference>
<dbReference type="PRINTS" id="PR01506">
    <property type="entry name" value="TATBPROTEIN"/>
</dbReference>
<dbReference type="NCBIfam" id="TIGR01411">
    <property type="entry name" value="tatAE"/>
    <property type="match status" value="1"/>
</dbReference>
<keyword evidence="2 9" id="KW-0813">Transport</keyword>
<evidence type="ECO:0000256" key="5">
    <source>
        <dbReference type="ARBA" id="ARBA00022927"/>
    </source>
</evidence>
<dbReference type="Gene3D" id="1.20.5.3310">
    <property type="match status" value="1"/>
</dbReference>
<keyword evidence="4 9" id="KW-0812">Transmembrane</keyword>
<feature type="transmembrane region" description="Helical" evidence="9">
    <location>
        <begin position="6"/>
        <end position="30"/>
    </location>
</feature>